<evidence type="ECO:0000256" key="8">
    <source>
        <dbReference type="SAM" id="Phobius"/>
    </source>
</evidence>
<evidence type="ECO:0000256" key="1">
    <source>
        <dbReference type="ARBA" id="ARBA00004191"/>
    </source>
</evidence>
<evidence type="ECO:0000256" key="2">
    <source>
        <dbReference type="ARBA" id="ARBA00007257"/>
    </source>
</evidence>
<dbReference type="Pfam" id="PF17802">
    <property type="entry name" value="SpaA"/>
    <property type="match status" value="1"/>
</dbReference>
<name>A0ABS0ZKC9_9STRE</name>
<dbReference type="InterPro" id="IPR011252">
    <property type="entry name" value="Fibrogen-bd_dom1"/>
</dbReference>
<dbReference type="Pfam" id="PF12892">
    <property type="entry name" value="FctA"/>
    <property type="match status" value="2"/>
</dbReference>
<dbReference type="InterPro" id="IPR041033">
    <property type="entry name" value="SpaA_PFL_dom_1"/>
</dbReference>
<dbReference type="PROSITE" id="PS50847">
    <property type="entry name" value="GRAM_POS_ANCHORING"/>
    <property type="match status" value="1"/>
</dbReference>
<dbReference type="Gene3D" id="2.60.40.3050">
    <property type="match status" value="2"/>
</dbReference>
<keyword evidence="5 9" id="KW-0732">Signal</keyword>
<evidence type="ECO:0000259" key="10">
    <source>
        <dbReference type="PROSITE" id="PS50847"/>
    </source>
</evidence>
<dbReference type="Gene3D" id="2.60.40.10">
    <property type="entry name" value="Immunoglobulins"/>
    <property type="match status" value="1"/>
</dbReference>
<evidence type="ECO:0000256" key="5">
    <source>
        <dbReference type="ARBA" id="ARBA00022729"/>
    </source>
</evidence>
<dbReference type="EMBL" id="JAENBO010000007">
    <property type="protein sequence ID" value="MBJ8326453.1"/>
    <property type="molecule type" value="Genomic_DNA"/>
</dbReference>
<evidence type="ECO:0000256" key="6">
    <source>
        <dbReference type="ARBA" id="ARBA00023088"/>
    </source>
</evidence>
<dbReference type="InterPro" id="IPR008966">
    <property type="entry name" value="Adhesion_dom_sf"/>
</dbReference>
<dbReference type="InterPro" id="IPR013783">
    <property type="entry name" value="Ig-like_fold"/>
</dbReference>
<dbReference type="SUPFAM" id="SSF49401">
    <property type="entry name" value="Bacterial adhesins"/>
    <property type="match status" value="2"/>
</dbReference>
<evidence type="ECO:0000256" key="4">
    <source>
        <dbReference type="ARBA" id="ARBA00022525"/>
    </source>
</evidence>
<dbReference type="InterPro" id="IPR022464">
    <property type="entry name" value="Strep_pil_isopept_link"/>
</dbReference>
<comment type="similarity">
    <text evidence="2">Belongs to the serine-aspartate repeat-containing protein (SDr) family.</text>
</comment>
<keyword evidence="6" id="KW-0572">Peptidoglycan-anchor</keyword>
<evidence type="ECO:0000256" key="7">
    <source>
        <dbReference type="SAM" id="MobiDB-lite"/>
    </source>
</evidence>
<keyword evidence="8" id="KW-0812">Transmembrane</keyword>
<keyword evidence="8" id="KW-1133">Transmembrane helix</keyword>
<protein>
    <submittedName>
        <fullName evidence="11">LPXTG cell wall anchor domain-containing protein</fullName>
    </submittedName>
</protein>
<dbReference type="InterPro" id="IPR019931">
    <property type="entry name" value="LPXTG_anchor"/>
</dbReference>
<evidence type="ECO:0000256" key="3">
    <source>
        <dbReference type="ARBA" id="ARBA00022512"/>
    </source>
</evidence>
<feature type="domain" description="Gram-positive cocci surface proteins LPxTG" evidence="10">
    <location>
        <begin position="798"/>
        <end position="832"/>
    </location>
</feature>
<feature type="transmembrane region" description="Helical" evidence="8">
    <location>
        <begin position="807"/>
        <end position="825"/>
    </location>
</feature>
<dbReference type="RefSeq" id="WP_199576093.1">
    <property type="nucleotide sequence ID" value="NZ_JAENBO010000007.1"/>
</dbReference>
<dbReference type="NCBIfam" id="TIGR01167">
    <property type="entry name" value="LPXTG_anchor"/>
    <property type="match status" value="1"/>
</dbReference>
<gene>
    <name evidence="11" type="ORF">JHK62_07190</name>
</gene>
<dbReference type="PANTHER" id="PTHR36108:SF13">
    <property type="entry name" value="COLOSSIN-B-RELATED"/>
    <property type="match status" value="1"/>
</dbReference>
<keyword evidence="12" id="KW-1185">Reference proteome</keyword>
<keyword evidence="3" id="KW-0134">Cell wall</keyword>
<feature type="signal peptide" evidence="9">
    <location>
        <begin position="1"/>
        <end position="23"/>
    </location>
</feature>
<proteinExistence type="inferred from homology"/>
<comment type="subcellular location">
    <subcellularLocation>
        <location evidence="1">Secreted</location>
        <location evidence="1">Cell wall</location>
    </subcellularLocation>
</comment>
<dbReference type="NCBIfam" id="TIGR03786">
    <property type="entry name" value="strep_pil_rpt"/>
    <property type="match status" value="2"/>
</dbReference>
<dbReference type="InterPro" id="IPR038174">
    <property type="entry name" value="Strep_pil_link_sf"/>
</dbReference>
<dbReference type="Gene3D" id="2.60.40.1280">
    <property type="match status" value="1"/>
</dbReference>
<evidence type="ECO:0000313" key="11">
    <source>
        <dbReference type="EMBL" id="MBJ8326453.1"/>
    </source>
</evidence>
<feature type="chain" id="PRO_5045642774" evidence="9">
    <location>
        <begin position="24"/>
        <end position="832"/>
    </location>
</feature>
<reference evidence="11 12" key="1">
    <citation type="journal article" date="2021" name="Int. J. Syst. Evol. Microbiol.">
        <title>Streptococcus vicugnae sp. nov., isolated from faeces of alpacas (Vicugna pacos) and cattle (Bos taurus), Streptococcus zalophi sp. nov., and Streptococcus pacificus sp. nov., isolated from respiratory tract of California sea lions (Zalophus californianus).</title>
        <authorList>
            <person name="Volokhov D.V."/>
            <person name="Zagorodnyaya T.A."/>
            <person name="Shen Z."/>
            <person name="Blom J."/>
            <person name="Furtak V.A."/>
            <person name="Eisenberg T."/>
            <person name="Fan P."/>
            <person name="Jeong K.C."/>
            <person name="Gao Y."/>
            <person name="Zhang S."/>
            <person name="Amselle M."/>
        </authorList>
    </citation>
    <scope>NUCLEOTIDE SEQUENCE [LARGE SCALE GENOMIC DNA]</scope>
    <source>
        <strain evidence="11 12">CSL7591</strain>
    </source>
</reference>
<organism evidence="11 12">
    <name type="scientific">Streptococcus pacificus</name>
    <dbReference type="NCBI Taxonomy" id="2740577"/>
    <lineage>
        <taxon>Bacteria</taxon>
        <taxon>Bacillati</taxon>
        <taxon>Bacillota</taxon>
        <taxon>Bacilli</taxon>
        <taxon>Lactobacillales</taxon>
        <taxon>Streptococcaceae</taxon>
        <taxon>Streptococcus</taxon>
    </lineage>
</organism>
<keyword evidence="8" id="KW-0472">Membrane</keyword>
<sequence length="832" mass="90567">MKNFIKTALAAFLTFLSIMFVSANTVEAKELTQVVSDIIIWNSYNDQEPKNANGVYTLTTNSDYQLQIGFDLSNYGNKVADGDYFVLDIPSPIEVKNETIALLDSDTGIEIGEIVVEKAGATPGGKAKITLKNLEEYKDVKKRTDIINIKGTFFVTMRVQELLKEEKVTFNNIKEGGTLDVIISSRNPFPREDNSAAVAKENLAKYSGFLNEKNGQFVHSWRARVNASQKPYTSLVMHDQIDENGAPMKFIPESLVVTRGDGLTQSWSLTNLEVLKEGEGYTIVYNDNLTAFDITFTDPTKPHYINYDTTAPGDGSTVINTATLTSNEGVVKIVDDKEETVRRTSRLSKITSGGNIIIETGNRITIYKTDEETGERLGGAIFKITKPDGSEIMLKPTDSDTGLVQSPVFTEAEMAAGEFTITEVTAPDGYIITSDPIKVSVSDKGAIRTITNKKKEPKAVTLSIEATKSLTGRPLNAGEFEFDLKDETGTVVATATNDATGKIVFSDLTLTKEGTYQYTIEEKAGNLGGVTYDKTSKSVTVEVTKVPNEAGDDANFDGKLMANITSEKPTFTNVYNPLETKVVIKASKSLVGRSLKDEEFTFELKDQNGQVVSTAKNLADGTITFNELTFTETGVFNYTVSEVAGAAEGVTYDNTIYQVTITITDDGKGNLVAVVDSVENLPFENTFETTTTTTTEESTTTTTTTEEPTTTTSTTQEPTTTTSTTTQEPTTTTSTTTQEPTTTTSTTTTQEPTTTTSTTTQEPTTTTSTTTQEPTTTTSTTTQEPTTTTSTTNKKPKLPKTGETNNSWLIIFGIVIISLSGIFIYRKQKNKN</sequence>
<dbReference type="Pfam" id="PF00746">
    <property type="entry name" value="Gram_pos_anchor"/>
    <property type="match status" value="1"/>
</dbReference>
<dbReference type="Proteomes" id="UP000653045">
    <property type="component" value="Unassembled WGS sequence"/>
</dbReference>
<feature type="compositionally biased region" description="Low complexity" evidence="7">
    <location>
        <begin position="688"/>
        <end position="792"/>
    </location>
</feature>
<dbReference type="PANTHER" id="PTHR36108">
    <property type="entry name" value="COLOSSIN-B-RELATED"/>
    <property type="match status" value="1"/>
</dbReference>
<keyword evidence="4" id="KW-0964">Secreted</keyword>
<evidence type="ECO:0000256" key="9">
    <source>
        <dbReference type="SAM" id="SignalP"/>
    </source>
</evidence>
<comment type="caution">
    <text evidence="11">The sequence shown here is derived from an EMBL/GenBank/DDBJ whole genome shotgun (WGS) entry which is preliminary data.</text>
</comment>
<feature type="region of interest" description="Disordered" evidence="7">
    <location>
        <begin position="685"/>
        <end position="803"/>
    </location>
</feature>
<evidence type="ECO:0000313" key="12">
    <source>
        <dbReference type="Proteomes" id="UP000653045"/>
    </source>
</evidence>
<accession>A0ABS0ZKC9</accession>